<organism evidence="5 6">
    <name type="scientific">Pseudomonas syringae pv. primulae</name>
    <dbReference type="NCBI Taxonomy" id="251707"/>
    <lineage>
        <taxon>Bacteria</taxon>
        <taxon>Pseudomonadati</taxon>
        <taxon>Pseudomonadota</taxon>
        <taxon>Gammaproteobacteria</taxon>
        <taxon>Pseudomonadales</taxon>
        <taxon>Pseudomonadaceae</taxon>
        <taxon>Pseudomonas</taxon>
    </lineage>
</organism>
<dbReference type="Proteomes" id="UP000050562">
    <property type="component" value="Unassembled WGS sequence"/>
</dbReference>
<feature type="domain" description="GFO/IDH/MocA-like oxidoreductase" evidence="4">
    <location>
        <begin position="147"/>
        <end position="260"/>
    </location>
</feature>
<dbReference type="AlphaFoldDB" id="A0A0N8SLX2"/>
<evidence type="ECO:0000259" key="4">
    <source>
        <dbReference type="Pfam" id="PF22725"/>
    </source>
</evidence>
<evidence type="ECO:0000256" key="2">
    <source>
        <dbReference type="ARBA" id="ARBA00023002"/>
    </source>
</evidence>
<feature type="domain" description="Gfo/Idh/MocA-like oxidoreductase N-terminal" evidence="3">
    <location>
        <begin position="21"/>
        <end position="138"/>
    </location>
</feature>
<dbReference type="GO" id="GO:0016491">
    <property type="term" value="F:oxidoreductase activity"/>
    <property type="evidence" value="ECO:0007669"/>
    <property type="project" value="UniProtKB-KW"/>
</dbReference>
<dbReference type="EMBL" id="LJRC01000068">
    <property type="protein sequence ID" value="KPY39184.1"/>
    <property type="molecule type" value="Genomic_DNA"/>
</dbReference>
<evidence type="ECO:0000313" key="6">
    <source>
        <dbReference type="Proteomes" id="UP000050562"/>
    </source>
</evidence>
<proteinExistence type="inferred from homology"/>
<dbReference type="GO" id="GO:0000166">
    <property type="term" value="F:nucleotide binding"/>
    <property type="evidence" value="ECO:0007669"/>
    <property type="project" value="InterPro"/>
</dbReference>
<reference evidence="5 6" key="1">
    <citation type="submission" date="2015-09" db="EMBL/GenBank/DDBJ databases">
        <title>Genome announcement of multiple Pseudomonas syringae strains.</title>
        <authorList>
            <person name="Thakur S."/>
            <person name="Wang P.W."/>
            <person name="Gong Y."/>
            <person name="Weir B.S."/>
            <person name="Guttman D.S."/>
        </authorList>
    </citation>
    <scope>NUCLEOTIDE SEQUENCE [LARGE SCALE GENOMIC DNA]</scope>
    <source>
        <strain evidence="5 6">ICMP3956</strain>
    </source>
</reference>
<sequence length="358" mass="38890">MSAAPVLNHCQAIAGQENAMRTGLVGYGKGGRYFHATLISSLPGATFVGVVTRSPERRQEVANDHPGVATFDTLAELVKAGVDVVVISTPLASRRELILQAIELGVGVVSDKPFANDAAQARELVEAAEQRGVLLSVYQNRRWDSDFLTVRKLIDNQVLGTISRFESSIERYSPRSVGKASGGGVLRDLGSHLVDQALVLFGPVERVYAELQFAGAERELDHTFSVALTHANGVVSHLSGSCLQNTPRPRFRVSGSQGCYSVDGLDGQEDAAFAGLTPRSEGERWGVEEHRRWGWFEQGDHRERVPSERGCWLAFYRQLQDAVHGQGPLPVDPHDAVASAQVMDAARLSSREGRVVVL</sequence>
<evidence type="ECO:0000313" key="5">
    <source>
        <dbReference type="EMBL" id="KPY39184.1"/>
    </source>
</evidence>
<evidence type="ECO:0000256" key="1">
    <source>
        <dbReference type="ARBA" id="ARBA00010928"/>
    </source>
</evidence>
<dbReference type="PANTHER" id="PTHR43708:SF5">
    <property type="entry name" value="CONSERVED EXPRESSED OXIDOREDUCTASE (EUROFUNG)-RELATED"/>
    <property type="match status" value="1"/>
</dbReference>
<dbReference type="Pfam" id="PF22725">
    <property type="entry name" value="GFO_IDH_MocA_C3"/>
    <property type="match status" value="1"/>
</dbReference>
<dbReference type="Pfam" id="PF01408">
    <property type="entry name" value="GFO_IDH_MocA"/>
    <property type="match status" value="1"/>
</dbReference>
<dbReference type="InterPro" id="IPR000683">
    <property type="entry name" value="Gfo/Idh/MocA-like_OxRdtase_N"/>
</dbReference>
<dbReference type="Gene3D" id="3.40.50.720">
    <property type="entry name" value="NAD(P)-binding Rossmann-like Domain"/>
    <property type="match status" value="1"/>
</dbReference>
<dbReference type="InterPro" id="IPR036291">
    <property type="entry name" value="NAD(P)-bd_dom_sf"/>
</dbReference>
<gene>
    <name evidence="5" type="ORF">ALO52_04509</name>
</gene>
<keyword evidence="2" id="KW-0560">Oxidoreductase</keyword>
<dbReference type="SUPFAM" id="SSF51735">
    <property type="entry name" value="NAD(P)-binding Rossmann-fold domains"/>
    <property type="match status" value="1"/>
</dbReference>
<protein>
    <submittedName>
        <fullName evidence="5">Oxidoreductase, Gfo/Idh/MocA family protein</fullName>
    </submittedName>
</protein>
<dbReference type="PANTHER" id="PTHR43708">
    <property type="entry name" value="CONSERVED EXPRESSED OXIDOREDUCTASE (EUROFUNG)"/>
    <property type="match status" value="1"/>
</dbReference>
<dbReference type="InterPro" id="IPR051317">
    <property type="entry name" value="Gfo/Idh/MocA_oxidoreduct"/>
</dbReference>
<comment type="caution">
    <text evidence="5">The sequence shown here is derived from an EMBL/GenBank/DDBJ whole genome shotgun (WGS) entry which is preliminary data.</text>
</comment>
<dbReference type="PATRIC" id="fig|251707.3.peg.1601"/>
<accession>A0A0N8SLX2</accession>
<dbReference type="InterPro" id="IPR055170">
    <property type="entry name" value="GFO_IDH_MocA-like_dom"/>
</dbReference>
<dbReference type="SUPFAM" id="SSF55347">
    <property type="entry name" value="Glyceraldehyde-3-phosphate dehydrogenase-like, C-terminal domain"/>
    <property type="match status" value="1"/>
</dbReference>
<evidence type="ECO:0000259" key="3">
    <source>
        <dbReference type="Pfam" id="PF01408"/>
    </source>
</evidence>
<name>A0A0N8SLX2_9PSED</name>
<comment type="similarity">
    <text evidence="1">Belongs to the Gfo/Idh/MocA family.</text>
</comment>
<dbReference type="Gene3D" id="3.30.360.10">
    <property type="entry name" value="Dihydrodipicolinate Reductase, domain 2"/>
    <property type="match status" value="1"/>
</dbReference>